<keyword evidence="2" id="KW-1185">Reference proteome</keyword>
<gene>
    <name evidence="1" type="ORF">HPBE_LOCUS12291</name>
</gene>
<evidence type="ECO:0000313" key="1">
    <source>
        <dbReference type="EMBL" id="VDO91629.1"/>
    </source>
</evidence>
<dbReference type="AlphaFoldDB" id="A0A183FVF7"/>
<dbReference type="Proteomes" id="UP000050761">
    <property type="component" value="Unassembled WGS sequence"/>
</dbReference>
<reference evidence="3" key="2">
    <citation type="submission" date="2019-09" db="UniProtKB">
        <authorList>
            <consortium name="WormBaseParasite"/>
        </authorList>
    </citation>
    <scope>IDENTIFICATION</scope>
</reference>
<accession>A0A3P7ZMR2</accession>
<reference evidence="1 2" key="1">
    <citation type="submission" date="2018-11" db="EMBL/GenBank/DDBJ databases">
        <authorList>
            <consortium name="Pathogen Informatics"/>
        </authorList>
    </citation>
    <scope>NUCLEOTIDE SEQUENCE [LARGE SCALE GENOMIC DNA]</scope>
</reference>
<dbReference type="WBParaSite" id="HPBE_0001229001-mRNA-1">
    <property type="protein sequence ID" value="HPBE_0001229001-mRNA-1"/>
    <property type="gene ID" value="HPBE_0001229001"/>
</dbReference>
<dbReference type="EMBL" id="UZAH01027437">
    <property type="protein sequence ID" value="VDO91629.1"/>
    <property type="molecule type" value="Genomic_DNA"/>
</dbReference>
<accession>A0A183FVF7</accession>
<evidence type="ECO:0000313" key="3">
    <source>
        <dbReference type="WBParaSite" id="HPBE_0001229001-mRNA-1"/>
    </source>
</evidence>
<evidence type="ECO:0000313" key="2">
    <source>
        <dbReference type="Proteomes" id="UP000050761"/>
    </source>
</evidence>
<name>A0A183FVF7_HELPZ</name>
<sequence length="201" mass="21586">MVHEAVVFLVNVDHNNIFLKTGERGVEVPVGDRSGTPLLTLPSLLDAKSKTSCERGGGPIRVELGNSGDVGQAILTPPRIPRSIEGREASGTNQLHVEGFDLFVVVVGCWGICAVKAGTGTHRSSRKRPILVIKDSYESMFMAKCVLTRTTNASYSLLSHVPRNSSSPDSRGYVLSQYHGWVLTDLEDIANVTCGQAAPVV</sequence>
<organism evidence="2 3">
    <name type="scientific">Heligmosomoides polygyrus</name>
    <name type="common">Parasitic roundworm</name>
    <dbReference type="NCBI Taxonomy" id="6339"/>
    <lineage>
        <taxon>Eukaryota</taxon>
        <taxon>Metazoa</taxon>
        <taxon>Ecdysozoa</taxon>
        <taxon>Nematoda</taxon>
        <taxon>Chromadorea</taxon>
        <taxon>Rhabditida</taxon>
        <taxon>Rhabditina</taxon>
        <taxon>Rhabditomorpha</taxon>
        <taxon>Strongyloidea</taxon>
        <taxon>Heligmosomidae</taxon>
        <taxon>Heligmosomoides</taxon>
    </lineage>
</organism>
<protein>
    <submittedName>
        <fullName evidence="1 3">Uncharacterized protein</fullName>
    </submittedName>
</protein>
<proteinExistence type="predicted"/>